<evidence type="ECO:0000259" key="2">
    <source>
        <dbReference type="Pfam" id="PF03364"/>
    </source>
</evidence>
<dbReference type="AlphaFoldDB" id="A0A7W9CT82"/>
<dbReference type="PANTHER" id="PTHR12901:SF10">
    <property type="entry name" value="COENZYME Q-BINDING PROTEIN COQ10, MITOCHONDRIAL"/>
    <property type="match status" value="1"/>
</dbReference>
<dbReference type="RefSeq" id="WP_183851790.1">
    <property type="nucleotide sequence ID" value="NZ_JACHOO010000001.1"/>
</dbReference>
<reference evidence="3 4" key="1">
    <citation type="submission" date="2020-08" db="EMBL/GenBank/DDBJ databases">
        <title>Genomic Encyclopedia of Type Strains, Phase IV (KMG-IV): sequencing the most valuable type-strain genomes for metagenomic binning, comparative biology and taxonomic classification.</title>
        <authorList>
            <person name="Goeker M."/>
        </authorList>
    </citation>
    <scope>NUCLEOTIDE SEQUENCE [LARGE SCALE GENOMIC DNA]</scope>
    <source>
        <strain evidence="3 4">DSM 16268</strain>
    </source>
</reference>
<dbReference type="InterPro" id="IPR005031">
    <property type="entry name" value="COQ10_START"/>
</dbReference>
<dbReference type="GO" id="GO:0048039">
    <property type="term" value="F:ubiquinone binding"/>
    <property type="evidence" value="ECO:0007669"/>
    <property type="project" value="InterPro"/>
</dbReference>
<comment type="similarity">
    <text evidence="1">Belongs to the ribosome association toxin RatA family.</text>
</comment>
<dbReference type="PANTHER" id="PTHR12901">
    <property type="entry name" value="SPERM PROTEIN HOMOLOG"/>
    <property type="match status" value="1"/>
</dbReference>
<name>A0A7W9CT82_9HYPH</name>
<dbReference type="SUPFAM" id="SSF55961">
    <property type="entry name" value="Bet v1-like"/>
    <property type="match status" value="1"/>
</dbReference>
<evidence type="ECO:0000256" key="1">
    <source>
        <dbReference type="ARBA" id="ARBA00008918"/>
    </source>
</evidence>
<evidence type="ECO:0000313" key="4">
    <source>
        <dbReference type="Proteomes" id="UP000523821"/>
    </source>
</evidence>
<dbReference type="Gene3D" id="3.30.530.20">
    <property type="match status" value="1"/>
</dbReference>
<comment type="caution">
    <text evidence="3">The sequence shown here is derived from an EMBL/GenBank/DDBJ whole genome shotgun (WGS) entry which is preliminary data.</text>
</comment>
<evidence type="ECO:0000313" key="3">
    <source>
        <dbReference type="EMBL" id="MBB5751216.1"/>
    </source>
</evidence>
<proteinExistence type="inferred from homology"/>
<dbReference type="Proteomes" id="UP000523821">
    <property type="component" value="Unassembled WGS sequence"/>
</dbReference>
<dbReference type="CDD" id="cd07813">
    <property type="entry name" value="COQ10p_like"/>
    <property type="match status" value="1"/>
</dbReference>
<accession>A0A7W9CT82</accession>
<dbReference type="EMBL" id="JACHOO010000001">
    <property type="protein sequence ID" value="MBB5751216.1"/>
    <property type="molecule type" value="Genomic_DNA"/>
</dbReference>
<keyword evidence="4" id="KW-1185">Reference proteome</keyword>
<feature type="domain" description="Coenzyme Q-binding protein COQ10 START" evidence="2">
    <location>
        <begin position="10"/>
        <end position="140"/>
    </location>
</feature>
<gene>
    <name evidence="3" type="ORF">GGQ63_000259</name>
</gene>
<sequence length="152" mass="17555">MPHFTTERRVRHSADEMFSLVADVERYPEFVPLCEKLVVRGRQKEGEREILVADMTVAYKLIRESFTSRVVLDRPALAIRVDYLSGPFHHLKNDWTFVAVSEEASIIRFAIDYEFRSRMLSVLMGSVFDKAFRKFAEAFEERADAVYGVGAV</sequence>
<organism evidence="3 4">
    <name type="scientific">Prosthecomicrobium pneumaticum</name>
    <dbReference type="NCBI Taxonomy" id="81895"/>
    <lineage>
        <taxon>Bacteria</taxon>
        <taxon>Pseudomonadati</taxon>
        <taxon>Pseudomonadota</taxon>
        <taxon>Alphaproteobacteria</taxon>
        <taxon>Hyphomicrobiales</taxon>
        <taxon>Kaistiaceae</taxon>
        <taxon>Prosthecomicrobium</taxon>
    </lineage>
</organism>
<dbReference type="InterPro" id="IPR044996">
    <property type="entry name" value="COQ10-like"/>
</dbReference>
<dbReference type="InterPro" id="IPR023393">
    <property type="entry name" value="START-like_dom_sf"/>
</dbReference>
<dbReference type="Pfam" id="PF03364">
    <property type="entry name" value="Polyketide_cyc"/>
    <property type="match status" value="1"/>
</dbReference>
<dbReference type="GO" id="GO:0045333">
    <property type="term" value="P:cellular respiration"/>
    <property type="evidence" value="ECO:0007669"/>
    <property type="project" value="InterPro"/>
</dbReference>
<protein>
    <submittedName>
        <fullName evidence="3">Coenzyme Q-binding protein COQ10</fullName>
    </submittedName>
</protein>